<dbReference type="AlphaFoldDB" id="A0AAW0AUN3"/>
<feature type="region of interest" description="Disordered" evidence="1">
    <location>
        <begin position="311"/>
        <end position="330"/>
    </location>
</feature>
<comment type="caution">
    <text evidence="3">The sequence shown here is derived from an EMBL/GenBank/DDBJ whole genome shotgun (WGS) entry which is preliminary data.</text>
</comment>
<sequence length="342" mass="38293">MRRGSVFSLLALKRSVLQLSIAHPAHRRRHNSGYHHACKAFVPHYPRHRHRHAWNPQLPPLAPTRRSVNNPPTLTLGDDAARGPSPVARIWVKVSHRTAYRRRCVSLLPFPLLPLRHLSRIPTAHPSLPPTHPTSPHIKRGAFRSKTPPPHAQLVSPPPPAFTDASPSDIQSTNLSLIPACNPLPALTPISIFPFTPALLAPNDSPPFRRRYFDHVDYVDSLRPLLPTPAPSRPTTPTSRHAKTRQRARKQININAPPNLALGKEIRGKNRGRRGRQRLIRRRAHVRALVVSIKHQNNLIYFSPAGTATMSGRLSGRPSVDDRTTGKQEPNMANIRPTFIEP</sequence>
<feature type="compositionally biased region" description="Basic residues" evidence="1">
    <location>
        <begin position="240"/>
        <end position="250"/>
    </location>
</feature>
<dbReference type="EMBL" id="JAWWNJ010000050">
    <property type="protein sequence ID" value="KAK7016553.1"/>
    <property type="molecule type" value="Genomic_DNA"/>
</dbReference>
<feature type="region of interest" description="Disordered" evidence="1">
    <location>
        <begin position="224"/>
        <end position="252"/>
    </location>
</feature>
<protein>
    <submittedName>
        <fullName evidence="3">Uncharacterized protein</fullName>
    </submittedName>
</protein>
<feature type="compositionally biased region" description="Pro residues" evidence="1">
    <location>
        <begin position="147"/>
        <end position="161"/>
    </location>
</feature>
<feature type="signal peptide" evidence="2">
    <location>
        <begin position="1"/>
        <end position="22"/>
    </location>
</feature>
<gene>
    <name evidence="3" type="ORF">R3P38DRAFT_3567055</name>
</gene>
<evidence type="ECO:0000256" key="2">
    <source>
        <dbReference type="SAM" id="SignalP"/>
    </source>
</evidence>
<dbReference type="Proteomes" id="UP001362999">
    <property type="component" value="Unassembled WGS sequence"/>
</dbReference>
<organism evidence="3 4">
    <name type="scientific">Favolaschia claudopus</name>
    <dbReference type="NCBI Taxonomy" id="2862362"/>
    <lineage>
        <taxon>Eukaryota</taxon>
        <taxon>Fungi</taxon>
        <taxon>Dikarya</taxon>
        <taxon>Basidiomycota</taxon>
        <taxon>Agaricomycotina</taxon>
        <taxon>Agaricomycetes</taxon>
        <taxon>Agaricomycetidae</taxon>
        <taxon>Agaricales</taxon>
        <taxon>Marasmiineae</taxon>
        <taxon>Mycenaceae</taxon>
        <taxon>Favolaschia</taxon>
    </lineage>
</organism>
<evidence type="ECO:0000256" key="1">
    <source>
        <dbReference type="SAM" id="MobiDB-lite"/>
    </source>
</evidence>
<proteinExistence type="predicted"/>
<evidence type="ECO:0000313" key="3">
    <source>
        <dbReference type="EMBL" id="KAK7016553.1"/>
    </source>
</evidence>
<accession>A0AAW0AUN3</accession>
<feature type="region of interest" description="Disordered" evidence="1">
    <location>
        <begin position="124"/>
        <end position="168"/>
    </location>
</feature>
<name>A0AAW0AUN3_9AGAR</name>
<evidence type="ECO:0000313" key="4">
    <source>
        <dbReference type="Proteomes" id="UP001362999"/>
    </source>
</evidence>
<keyword evidence="2" id="KW-0732">Signal</keyword>
<feature type="chain" id="PRO_5043440872" evidence="2">
    <location>
        <begin position="23"/>
        <end position="342"/>
    </location>
</feature>
<keyword evidence="4" id="KW-1185">Reference proteome</keyword>
<reference evidence="3 4" key="1">
    <citation type="journal article" date="2024" name="J Genomics">
        <title>Draft genome sequencing and assembly of Favolaschia claudopus CIRM-BRFM 2984 isolated from oak limbs.</title>
        <authorList>
            <person name="Navarro D."/>
            <person name="Drula E."/>
            <person name="Chaduli D."/>
            <person name="Cazenave R."/>
            <person name="Ahrendt S."/>
            <person name="Wang J."/>
            <person name="Lipzen A."/>
            <person name="Daum C."/>
            <person name="Barry K."/>
            <person name="Grigoriev I.V."/>
            <person name="Favel A."/>
            <person name="Rosso M.N."/>
            <person name="Martin F."/>
        </authorList>
    </citation>
    <scope>NUCLEOTIDE SEQUENCE [LARGE SCALE GENOMIC DNA]</scope>
    <source>
        <strain evidence="3 4">CIRM-BRFM 2984</strain>
    </source>
</reference>